<dbReference type="SUPFAM" id="SSF51344">
    <property type="entry name" value="Epsilon subunit of F1F0-ATP synthase N-terminal domain"/>
    <property type="match status" value="1"/>
</dbReference>
<reference evidence="11 12" key="1">
    <citation type="submission" date="2018-06" db="EMBL/GenBank/DDBJ databases">
        <title>Genomic Encyclopedia of Type Strains, Phase IV (KMG-IV): sequencing the most valuable type-strain genomes for metagenomic binning, comparative biology and taxonomic classification.</title>
        <authorList>
            <person name="Goeker M."/>
        </authorList>
    </citation>
    <scope>NUCLEOTIDE SEQUENCE [LARGE SCALE GENOMIC DNA]</scope>
    <source>
        <strain evidence="11 12">DSM 45521</strain>
    </source>
</reference>
<keyword evidence="7 8" id="KW-0066">ATP synthesis</keyword>
<comment type="similarity">
    <text evidence="2 8 9">Belongs to the ATPase epsilon chain family.</text>
</comment>
<keyword evidence="8" id="KW-0375">Hydrogen ion transport</keyword>
<evidence type="ECO:0000256" key="6">
    <source>
        <dbReference type="ARBA" id="ARBA00023196"/>
    </source>
</evidence>
<comment type="subcellular location">
    <subcellularLocation>
        <location evidence="1 8">Cell membrane</location>
        <topology evidence="1 8">Peripheral membrane protein</topology>
    </subcellularLocation>
</comment>
<proteinExistence type="inferred from homology"/>
<dbReference type="CDD" id="cd12152">
    <property type="entry name" value="F1-ATPase_delta"/>
    <property type="match status" value="1"/>
</dbReference>
<dbReference type="GO" id="GO:0046933">
    <property type="term" value="F:proton-transporting ATP synthase activity, rotational mechanism"/>
    <property type="evidence" value="ECO:0007669"/>
    <property type="project" value="UniProtKB-UniRule"/>
</dbReference>
<keyword evidence="8" id="KW-1003">Cell membrane</keyword>
<dbReference type="NCBIfam" id="TIGR01216">
    <property type="entry name" value="ATP_synt_epsi"/>
    <property type="match status" value="1"/>
</dbReference>
<dbReference type="HAMAP" id="MF_00530">
    <property type="entry name" value="ATP_synth_epsil_bac"/>
    <property type="match status" value="1"/>
</dbReference>
<keyword evidence="5 8" id="KW-0472">Membrane</keyword>
<dbReference type="RefSeq" id="WP_110472421.1">
    <property type="nucleotide sequence ID" value="NZ_QJSP01000021.1"/>
</dbReference>
<keyword evidence="3 8" id="KW-0813">Transport</keyword>
<keyword evidence="6 8" id="KW-0139">CF(1)</keyword>
<accession>A0A318RHG8</accession>
<dbReference type="OrthoDB" id="9791445at2"/>
<sequence>MADTAFHVEVVAVDSELYSGEATFVIAQTTEGELGLLANHEPLLGQLIQGGFVLIEEEGGSRKVAAVQGGFLSVTGESVTILAESAEWADDLDRTTEEEALDLAEEGSDEYLRAQSRLRALDELGQVK</sequence>
<evidence type="ECO:0000256" key="3">
    <source>
        <dbReference type="ARBA" id="ARBA00022448"/>
    </source>
</evidence>
<comment type="subunit">
    <text evidence="8 9">F-type ATPases have 2 components, CF(1) - the catalytic core - and CF(0) - the membrane proton channel. CF(1) has five subunits: alpha(3), beta(3), gamma(1), delta(1), epsilon(1). CF(0) has three main subunits: a, b and c.</text>
</comment>
<evidence type="ECO:0000313" key="11">
    <source>
        <dbReference type="EMBL" id="PYE12649.1"/>
    </source>
</evidence>
<dbReference type="InterPro" id="IPR036771">
    <property type="entry name" value="ATPsynth_dsu/esu_N"/>
</dbReference>
<evidence type="ECO:0000313" key="12">
    <source>
        <dbReference type="Proteomes" id="UP000247591"/>
    </source>
</evidence>
<dbReference type="GO" id="GO:0005886">
    <property type="term" value="C:plasma membrane"/>
    <property type="evidence" value="ECO:0007669"/>
    <property type="project" value="UniProtKB-SubCell"/>
</dbReference>
<evidence type="ECO:0000259" key="10">
    <source>
        <dbReference type="Pfam" id="PF02823"/>
    </source>
</evidence>
<dbReference type="InterPro" id="IPR020546">
    <property type="entry name" value="ATP_synth_F1_dsu/esu_N"/>
</dbReference>
<dbReference type="AlphaFoldDB" id="A0A318RHG8"/>
<keyword evidence="12" id="KW-1185">Reference proteome</keyword>
<dbReference type="GO" id="GO:0045259">
    <property type="term" value="C:proton-transporting ATP synthase complex"/>
    <property type="evidence" value="ECO:0007669"/>
    <property type="project" value="UniProtKB-KW"/>
</dbReference>
<gene>
    <name evidence="8" type="primary">atpC</name>
    <name evidence="11" type="ORF">DFR67_12180</name>
</gene>
<keyword evidence="4 8" id="KW-0406">Ion transport</keyword>
<name>A0A318RHG8_WILLI</name>
<feature type="domain" description="ATP synthase F1 complex delta/epsilon subunit N-terminal" evidence="10">
    <location>
        <begin position="6"/>
        <end position="86"/>
    </location>
</feature>
<evidence type="ECO:0000256" key="4">
    <source>
        <dbReference type="ARBA" id="ARBA00023065"/>
    </source>
</evidence>
<dbReference type="PANTHER" id="PTHR13822">
    <property type="entry name" value="ATP SYNTHASE DELTA/EPSILON CHAIN"/>
    <property type="match status" value="1"/>
</dbReference>
<evidence type="ECO:0000256" key="9">
    <source>
        <dbReference type="RuleBase" id="RU003656"/>
    </source>
</evidence>
<evidence type="ECO:0000256" key="5">
    <source>
        <dbReference type="ARBA" id="ARBA00023136"/>
    </source>
</evidence>
<comment type="function">
    <text evidence="8">Produces ATP from ADP in the presence of a proton gradient across the membrane.</text>
</comment>
<evidence type="ECO:0000256" key="7">
    <source>
        <dbReference type="ARBA" id="ARBA00023310"/>
    </source>
</evidence>
<comment type="caution">
    <text evidence="11">The sequence shown here is derived from an EMBL/GenBank/DDBJ whole genome shotgun (WGS) entry which is preliminary data.</text>
</comment>
<dbReference type="EMBL" id="QJSP01000021">
    <property type="protein sequence ID" value="PYE12649.1"/>
    <property type="molecule type" value="Genomic_DNA"/>
</dbReference>
<dbReference type="Proteomes" id="UP000247591">
    <property type="component" value="Unassembled WGS sequence"/>
</dbReference>
<dbReference type="PANTHER" id="PTHR13822:SF10">
    <property type="entry name" value="ATP SYNTHASE EPSILON CHAIN, CHLOROPLASTIC"/>
    <property type="match status" value="1"/>
</dbReference>
<evidence type="ECO:0000256" key="8">
    <source>
        <dbReference type="HAMAP-Rule" id="MF_00530"/>
    </source>
</evidence>
<protein>
    <recommendedName>
        <fullName evidence="8">ATP synthase epsilon chain</fullName>
    </recommendedName>
    <alternativeName>
        <fullName evidence="8">ATP synthase F1 sector epsilon subunit</fullName>
    </alternativeName>
    <alternativeName>
        <fullName evidence="8">F-ATPase epsilon subunit</fullName>
    </alternativeName>
</protein>
<evidence type="ECO:0000256" key="1">
    <source>
        <dbReference type="ARBA" id="ARBA00004202"/>
    </source>
</evidence>
<dbReference type="Gene3D" id="2.60.15.10">
    <property type="entry name" value="F0F1 ATP synthase delta/epsilon subunit, N-terminal"/>
    <property type="match status" value="1"/>
</dbReference>
<dbReference type="GO" id="GO:0005524">
    <property type="term" value="F:ATP binding"/>
    <property type="evidence" value="ECO:0007669"/>
    <property type="project" value="UniProtKB-UniRule"/>
</dbReference>
<dbReference type="InterPro" id="IPR001469">
    <property type="entry name" value="ATP_synth_F1_dsu/esu"/>
</dbReference>
<evidence type="ECO:0000256" key="2">
    <source>
        <dbReference type="ARBA" id="ARBA00005712"/>
    </source>
</evidence>
<organism evidence="11 12">
    <name type="scientific">Williamsia limnetica</name>
    <dbReference type="NCBI Taxonomy" id="882452"/>
    <lineage>
        <taxon>Bacteria</taxon>
        <taxon>Bacillati</taxon>
        <taxon>Actinomycetota</taxon>
        <taxon>Actinomycetes</taxon>
        <taxon>Mycobacteriales</taxon>
        <taxon>Nocardiaceae</taxon>
        <taxon>Williamsia</taxon>
    </lineage>
</organism>
<dbReference type="NCBIfam" id="NF009977">
    <property type="entry name" value="PRK13442.1"/>
    <property type="match status" value="1"/>
</dbReference>
<dbReference type="Pfam" id="PF02823">
    <property type="entry name" value="ATP-synt_DE_N"/>
    <property type="match status" value="1"/>
</dbReference>